<reference evidence="2" key="1">
    <citation type="submission" date="2022-08" db="EMBL/GenBank/DDBJ databases">
        <title>Genome sequencing of akame (Lates japonicus).</title>
        <authorList>
            <person name="Hashiguchi Y."/>
            <person name="Takahashi H."/>
        </authorList>
    </citation>
    <scope>NUCLEOTIDE SEQUENCE</scope>
    <source>
        <strain evidence="2">Kochi</strain>
    </source>
</reference>
<name>A0AAD3NHI8_LATJO</name>
<comment type="caution">
    <text evidence="2">The sequence shown here is derived from an EMBL/GenBank/DDBJ whole genome shotgun (WGS) entry which is preliminary data.</text>
</comment>
<protein>
    <submittedName>
        <fullName evidence="2">RING finger protein 214 isoform X1</fullName>
    </submittedName>
</protein>
<sequence>MKANRHTHRQTARKQSTDGARGGEEELGVRRFAPQLSHVTNRSPDGNQRGGEEAHLLLLHCQFVTLWELDETTSGLNEGE</sequence>
<dbReference type="EMBL" id="BRZM01001368">
    <property type="protein sequence ID" value="GLD73031.1"/>
    <property type="molecule type" value="Genomic_DNA"/>
</dbReference>
<keyword evidence="3" id="KW-1185">Reference proteome</keyword>
<evidence type="ECO:0000313" key="2">
    <source>
        <dbReference type="EMBL" id="GLD73031.1"/>
    </source>
</evidence>
<accession>A0AAD3NHI8</accession>
<evidence type="ECO:0000313" key="3">
    <source>
        <dbReference type="Proteomes" id="UP001279410"/>
    </source>
</evidence>
<dbReference type="AlphaFoldDB" id="A0AAD3NHI8"/>
<proteinExistence type="predicted"/>
<dbReference type="Proteomes" id="UP001279410">
    <property type="component" value="Unassembled WGS sequence"/>
</dbReference>
<feature type="compositionally biased region" description="Basic residues" evidence="1">
    <location>
        <begin position="1"/>
        <end position="12"/>
    </location>
</feature>
<feature type="compositionally biased region" description="Polar residues" evidence="1">
    <location>
        <begin position="37"/>
        <end position="46"/>
    </location>
</feature>
<gene>
    <name evidence="2" type="ORF">AKAME5_002435600</name>
</gene>
<feature type="region of interest" description="Disordered" evidence="1">
    <location>
        <begin position="1"/>
        <end position="51"/>
    </location>
</feature>
<organism evidence="2 3">
    <name type="scientific">Lates japonicus</name>
    <name type="common">Japanese lates</name>
    <dbReference type="NCBI Taxonomy" id="270547"/>
    <lineage>
        <taxon>Eukaryota</taxon>
        <taxon>Metazoa</taxon>
        <taxon>Chordata</taxon>
        <taxon>Craniata</taxon>
        <taxon>Vertebrata</taxon>
        <taxon>Euteleostomi</taxon>
        <taxon>Actinopterygii</taxon>
        <taxon>Neopterygii</taxon>
        <taxon>Teleostei</taxon>
        <taxon>Neoteleostei</taxon>
        <taxon>Acanthomorphata</taxon>
        <taxon>Carangaria</taxon>
        <taxon>Carangaria incertae sedis</taxon>
        <taxon>Centropomidae</taxon>
        <taxon>Lates</taxon>
    </lineage>
</organism>
<evidence type="ECO:0000256" key="1">
    <source>
        <dbReference type="SAM" id="MobiDB-lite"/>
    </source>
</evidence>